<keyword evidence="1" id="KW-1133">Transmembrane helix</keyword>
<reference evidence="3" key="1">
    <citation type="journal article" date="2016" name="Nature">
        <title>The genome of the seagrass Zostera marina reveals angiosperm adaptation to the sea.</title>
        <authorList>
            <person name="Olsen J.L."/>
            <person name="Rouze P."/>
            <person name="Verhelst B."/>
            <person name="Lin Y.-C."/>
            <person name="Bayer T."/>
            <person name="Collen J."/>
            <person name="Dattolo E."/>
            <person name="De Paoli E."/>
            <person name="Dittami S."/>
            <person name="Maumus F."/>
            <person name="Michel G."/>
            <person name="Kersting A."/>
            <person name="Lauritano C."/>
            <person name="Lohaus R."/>
            <person name="Toepel M."/>
            <person name="Tonon T."/>
            <person name="Vanneste K."/>
            <person name="Amirebrahimi M."/>
            <person name="Brakel J."/>
            <person name="Bostroem C."/>
            <person name="Chovatia M."/>
            <person name="Grimwood J."/>
            <person name="Jenkins J.W."/>
            <person name="Jueterbock A."/>
            <person name="Mraz A."/>
            <person name="Stam W.T."/>
            <person name="Tice H."/>
            <person name="Bornberg-Bauer E."/>
            <person name="Green P.J."/>
            <person name="Pearson G.A."/>
            <person name="Procaccini G."/>
            <person name="Duarte C.M."/>
            <person name="Schmutz J."/>
            <person name="Reusch T.B.H."/>
            <person name="Van de Peer Y."/>
        </authorList>
    </citation>
    <scope>NUCLEOTIDE SEQUENCE [LARGE SCALE GENOMIC DNA]</scope>
    <source>
        <strain evidence="3">cv. Finnish</strain>
    </source>
</reference>
<accession>A0A0K9PR37</accession>
<keyword evidence="3" id="KW-1185">Reference proteome</keyword>
<feature type="transmembrane region" description="Helical" evidence="1">
    <location>
        <begin position="153"/>
        <end position="175"/>
    </location>
</feature>
<proteinExistence type="predicted"/>
<dbReference type="Proteomes" id="UP000036987">
    <property type="component" value="Unassembled WGS sequence"/>
</dbReference>
<keyword evidence="1" id="KW-0472">Membrane</keyword>
<organism evidence="2 3">
    <name type="scientific">Zostera marina</name>
    <name type="common">Eelgrass</name>
    <dbReference type="NCBI Taxonomy" id="29655"/>
    <lineage>
        <taxon>Eukaryota</taxon>
        <taxon>Viridiplantae</taxon>
        <taxon>Streptophyta</taxon>
        <taxon>Embryophyta</taxon>
        <taxon>Tracheophyta</taxon>
        <taxon>Spermatophyta</taxon>
        <taxon>Magnoliopsida</taxon>
        <taxon>Liliopsida</taxon>
        <taxon>Zosteraceae</taxon>
        <taxon>Zostera</taxon>
    </lineage>
</organism>
<keyword evidence="1" id="KW-0812">Transmembrane</keyword>
<comment type="caution">
    <text evidence="2">The sequence shown here is derived from an EMBL/GenBank/DDBJ whole genome shotgun (WGS) entry which is preliminary data.</text>
</comment>
<dbReference type="EMBL" id="LFYR01000674">
    <property type="protein sequence ID" value="KMZ71429.1"/>
    <property type="molecule type" value="Genomic_DNA"/>
</dbReference>
<dbReference type="AlphaFoldDB" id="A0A0K9PR37"/>
<evidence type="ECO:0000256" key="1">
    <source>
        <dbReference type="SAM" id="Phobius"/>
    </source>
</evidence>
<evidence type="ECO:0000313" key="3">
    <source>
        <dbReference type="Proteomes" id="UP000036987"/>
    </source>
</evidence>
<name>A0A0K9PR37_ZOSMR</name>
<gene>
    <name evidence="2" type="ORF">ZOSMA_180G00200</name>
</gene>
<evidence type="ECO:0000313" key="2">
    <source>
        <dbReference type="EMBL" id="KMZ71429.1"/>
    </source>
</evidence>
<protein>
    <submittedName>
        <fullName evidence="2">Uncharacterized protein</fullName>
    </submittedName>
</protein>
<sequence length="178" mass="20299">MVMTATIGVGIFPNSTKSIVTISAVQCSFRSIIWRNRSCYTGFVILATETEARRGRRRKWRQPRRWREMESFLGNVYTYAINMNSSFRLLHHLFLLLPFQNSRAFNSSALTDWGLELLLGANRDSVDPAVAGKLLLSNLTKNPKKKKKMTKSLIRRFTSSVMALGVLLLLLVSHVKHL</sequence>